<dbReference type="Proteomes" id="UP000594262">
    <property type="component" value="Unplaced"/>
</dbReference>
<organism evidence="3 4">
    <name type="scientific">Clytia hemisphaerica</name>
    <dbReference type="NCBI Taxonomy" id="252671"/>
    <lineage>
        <taxon>Eukaryota</taxon>
        <taxon>Metazoa</taxon>
        <taxon>Cnidaria</taxon>
        <taxon>Hydrozoa</taxon>
        <taxon>Hydroidolina</taxon>
        <taxon>Leptothecata</taxon>
        <taxon>Obeliida</taxon>
        <taxon>Clytiidae</taxon>
        <taxon>Clytia</taxon>
    </lineage>
</organism>
<keyword evidence="4" id="KW-1185">Reference proteome</keyword>
<name>A0A7M5WVM7_9CNID</name>
<dbReference type="EnsemblMetazoa" id="CLYHEMT013801.1">
    <property type="protein sequence ID" value="CLYHEMP013801.1"/>
    <property type="gene ID" value="CLYHEMG013801"/>
</dbReference>
<evidence type="ECO:0008006" key="5">
    <source>
        <dbReference type="Google" id="ProtNLM"/>
    </source>
</evidence>
<feature type="transmembrane region" description="Helical" evidence="1">
    <location>
        <begin position="137"/>
        <end position="158"/>
    </location>
</feature>
<dbReference type="OrthoDB" id="10654831at2759"/>
<feature type="signal peptide" evidence="2">
    <location>
        <begin position="1"/>
        <end position="22"/>
    </location>
</feature>
<accession>A0A7M5WVM7</accession>
<evidence type="ECO:0000256" key="1">
    <source>
        <dbReference type="SAM" id="Phobius"/>
    </source>
</evidence>
<evidence type="ECO:0000313" key="4">
    <source>
        <dbReference type="Proteomes" id="UP000594262"/>
    </source>
</evidence>
<feature type="chain" id="PRO_5029737362" description="Cnidarian restricted protein" evidence="2">
    <location>
        <begin position="23"/>
        <end position="213"/>
    </location>
</feature>
<dbReference type="GeneID" id="136802545"/>
<dbReference type="RefSeq" id="XP_066915381.1">
    <property type="nucleotide sequence ID" value="XM_067059280.1"/>
</dbReference>
<evidence type="ECO:0000313" key="3">
    <source>
        <dbReference type="EnsemblMetazoa" id="CLYHEMP013801.1"/>
    </source>
</evidence>
<reference evidence="3" key="1">
    <citation type="submission" date="2021-01" db="UniProtKB">
        <authorList>
            <consortium name="EnsemblMetazoa"/>
        </authorList>
    </citation>
    <scope>IDENTIFICATION</scope>
</reference>
<proteinExistence type="predicted"/>
<evidence type="ECO:0000256" key="2">
    <source>
        <dbReference type="SAM" id="SignalP"/>
    </source>
</evidence>
<keyword evidence="2" id="KW-0732">Signal</keyword>
<sequence length="213" mass="23981">MDWMRTFVSFFLLLGIIQEVTASDPYISIQLQTTWKKFCLTLGIFRNELSKLTEIKVNLIVVINADQNCLDGGDKDKKVFAYVNVMRDDGTTEVSSEDTIKVRDAIERRKTIASFKVVSVNAHNVASKAFHFTEGTILLIIGIVLGIYLIGYFLILGVQSYSSSDPKDKPLSFILAAENKHFVDGIKRHKSTQFNFSRVSNKKVHIIEDVPAS</sequence>
<keyword evidence="1" id="KW-1133">Transmembrane helix</keyword>
<keyword evidence="1" id="KW-0472">Membrane</keyword>
<keyword evidence="1" id="KW-0812">Transmembrane</keyword>
<protein>
    <recommendedName>
        <fullName evidence="5">Cnidarian restricted protein</fullName>
    </recommendedName>
</protein>
<dbReference type="AlphaFoldDB" id="A0A7M5WVM7"/>